<dbReference type="EMBL" id="CP002833">
    <property type="protein sequence ID" value="AFI66244.1"/>
    <property type="molecule type" value="Genomic_DNA"/>
</dbReference>
<sequence length="44" mass="5094">MSWRIRSNLSICGFGALDPDLWILFHCIQALNCRWILTVDSQLS</sequence>
<gene>
    <name evidence="1" type="ordered locus">BP1026B_I1616</name>
</gene>
<dbReference type="KEGG" id="bpz:BP1026B_I1616"/>
<protein>
    <submittedName>
        <fullName evidence="1">Uncharacterized protein</fullName>
    </submittedName>
</protein>
<dbReference type="AlphaFoldDB" id="A0A0H3HIN3"/>
<accession>A0A0H3HIN3</accession>
<evidence type="ECO:0000313" key="1">
    <source>
        <dbReference type="EMBL" id="AFI66244.1"/>
    </source>
</evidence>
<name>A0A0H3HIN3_BURP2</name>
<reference evidence="1 2" key="1">
    <citation type="journal article" date="2012" name="PLoS ONE">
        <title>Evolution of Burkholderia pseudomallei in recurrent melioidosis.</title>
        <authorList>
            <person name="Hayden H.S."/>
            <person name="Lim R."/>
            <person name="Brittnacher M.J."/>
            <person name="Sims E.H."/>
            <person name="Ramage E.R."/>
            <person name="Fong C."/>
            <person name="Wu Z."/>
            <person name="Crist E."/>
            <person name="Chang J."/>
            <person name="Zhou Y."/>
            <person name="Radey M."/>
            <person name="Rohmer L."/>
            <person name="Haugen E."/>
            <person name="Gillett W."/>
            <person name="Wuthiekanun V."/>
            <person name="Peacock S.J."/>
            <person name="Kaul R."/>
            <person name="Miller S.I."/>
            <person name="Manoil C."/>
            <person name="Jacobs M.A."/>
        </authorList>
    </citation>
    <scope>NUCLEOTIDE SEQUENCE [LARGE SCALE GENOMIC DNA]</scope>
    <source>
        <strain evidence="1 2">1026b</strain>
    </source>
</reference>
<proteinExistence type="predicted"/>
<organism evidence="1 2">
    <name type="scientific">Burkholderia pseudomallei (strain 1026b)</name>
    <dbReference type="NCBI Taxonomy" id="884204"/>
    <lineage>
        <taxon>Bacteria</taxon>
        <taxon>Pseudomonadati</taxon>
        <taxon>Pseudomonadota</taxon>
        <taxon>Betaproteobacteria</taxon>
        <taxon>Burkholderiales</taxon>
        <taxon>Burkholderiaceae</taxon>
        <taxon>Burkholderia</taxon>
        <taxon>pseudomallei group</taxon>
    </lineage>
</organism>
<evidence type="ECO:0000313" key="2">
    <source>
        <dbReference type="Proteomes" id="UP000010087"/>
    </source>
</evidence>
<dbReference type="Proteomes" id="UP000010087">
    <property type="component" value="Chromosome 1"/>
</dbReference>